<evidence type="ECO:0000313" key="3">
    <source>
        <dbReference type="Proteomes" id="UP000646776"/>
    </source>
</evidence>
<protein>
    <submittedName>
        <fullName evidence="2">Uncharacterized protein</fullName>
    </submittedName>
</protein>
<gene>
    <name evidence="2" type="ORF">GCM10010226_88990</name>
</gene>
<dbReference type="Proteomes" id="UP000646776">
    <property type="component" value="Unassembled WGS sequence"/>
</dbReference>
<reference evidence="2" key="2">
    <citation type="submission" date="2020-09" db="EMBL/GenBank/DDBJ databases">
        <authorList>
            <person name="Sun Q."/>
            <person name="Ohkuma M."/>
        </authorList>
    </citation>
    <scope>NUCLEOTIDE SEQUENCE</scope>
    <source>
        <strain evidence="2">JCM 4125</strain>
    </source>
</reference>
<evidence type="ECO:0000313" key="2">
    <source>
        <dbReference type="EMBL" id="GGT97684.1"/>
    </source>
</evidence>
<feature type="region of interest" description="Disordered" evidence="1">
    <location>
        <begin position="82"/>
        <end position="117"/>
    </location>
</feature>
<dbReference type="EMBL" id="BMSA01000054">
    <property type="protein sequence ID" value="GGT97684.1"/>
    <property type="molecule type" value="Genomic_DNA"/>
</dbReference>
<comment type="caution">
    <text evidence="2">The sequence shown here is derived from an EMBL/GenBank/DDBJ whole genome shotgun (WGS) entry which is preliminary data.</text>
</comment>
<keyword evidence="3" id="KW-1185">Reference proteome</keyword>
<organism evidence="2 3">
    <name type="scientific">Streptomyces phaeofaciens</name>
    <dbReference type="NCBI Taxonomy" id="68254"/>
    <lineage>
        <taxon>Bacteria</taxon>
        <taxon>Bacillati</taxon>
        <taxon>Actinomycetota</taxon>
        <taxon>Actinomycetes</taxon>
        <taxon>Kitasatosporales</taxon>
        <taxon>Streptomycetaceae</taxon>
        <taxon>Streptomyces</taxon>
    </lineage>
</organism>
<proteinExistence type="predicted"/>
<reference evidence="2" key="1">
    <citation type="journal article" date="2014" name="Int. J. Syst. Evol. Microbiol.">
        <title>Complete genome sequence of Corynebacterium casei LMG S-19264T (=DSM 44701T), isolated from a smear-ripened cheese.</title>
        <authorList>
            <consortium name="US DOE Joint Genome Institute (JGI-PGF)"/>
            <person name="Walter F."/>
            <person name="Albersmeier A."/>
            <person name="Kalinowski J."/>
            <person name="Ruckert C."/>
        </authorList>
    </citation>
    <scope>NUCLEOTIDE SEQUENCE</scope>
    <source>
        <strain evidence="2">JCM 4125</strain>
    </source>
</reference>
<sequence>MQLLGAAALVLGDFRCNAAYMDSAADARRRQGRRGQLSVILLSGDWGRMRRGEWEKVYAESEKAGCRVRETGEEYYALPASEHRCGGRAARRRRSGPQDGRSGSRPHAVRESPLPAA</sequence>
<evidence type="ECO:0000256" key="1">
    <source>
        <dbReference type="SAM" id="MobiDB-lite"/>
    </source>
</evidence>
<accession>A0A918HS53</accession>
<dbReference type="AlphaFoldDB" id="A0A918HS53"/>
<name>A0A918HS53_9ACTN</name>